<keyword evidence="5" id="KW-1185">Reference proteome</keyword>
<dbReference type="PANTHER" id="PTHR32309">
    <property type="entry name" value="TYROSINE-PROTEIN KINASE"/>
    <property type="match status" value="1"/>
</dbReference>
<keyword evidence="3" id="KW-0472">Membrane</keyword>
<keyword evidence="3" id="KW-0812">Transmembrane</keyword>
<feature type="region of interest" description="Disordered" evidence="2">
    <location>
        <begin position="438"/>
        <end position="485"/>
    </location>
</feature>
<name>A0A177NL58_9GAMM</name>
<feature type="compositionally biased region" description="Basic and acidic residues" evidence="2">
    <location>
        <begin position="444"/>
        <end position="458"/>
    </location>
</feature>
<dbReference type="AlphaFoldDB" id="A0A177NL58"/>
<protein>
    <recommendedName>
        <fullName evidence="6">Lipopolysaccharide biosynthesis protein</fullName>
    </recommendedName>
</protein>
<feature type="transmembrane region" description="Helical" evidence="3">
    <location>
        <begin position="396"/>
        <end position="418"/>
    </location>
</feature>
<dbReference type="Proteomes" id="UP000077628">
    <property type="component" value="Unassembled WGS sequence"/>
</dbReference>
<evidence type="ECO:0000313" key="5">
    <source>
        <dbReference type="Proteomes" id="UP000077628"/>
    </source>
</evidence>
<gene>
    <name evidence="4" type="ORF">A1355_06145</name>
</gene>
<dbReference type="OrthoDB" id="6377028at2"/>
<proteinExistence type="predicted"/>
<evidence type="ECO:0000313" key="4">
    <source>
        <dbReference type="EMBL" id="OAI18143.1"/>
    </source>
</evidence>
<dbReference type="RefSeq" id="WP_064028801.1">
    <property type="nucleotide sequence ID" value="NZ_LUUK01000172.1"/>
</dbReference>
<dbReference type="PANTHER" id="PTHR32309:SF31">
    <property type="entry name" value="CAPSULAR EXOPOLYSACCHARIDE FAMILY"/>
    <property type="match status" value="1"/>
</dbReference>
<evidence type="ECO:0000256" key="1">
    <source>
        <dbReference type="SAM" id="Coils"/>
    </source>
</evidence>
<feature type="transmembrane region" description="Helical" evidence="3">
    <location>
        <begin position="24"/>
        <end position="44"/>
    </location>
</feature>
<reference evidence="5" key="1">
    <citation type="submission" date="2016-03" db="EMBL/GenBank/DDBJ databases">
        <authorList>
            <person name="Heylen K."/>
            <person name="De Vos P."/>
            <person name="Vekeman B."/>
        </authorList>
    </citation>
    <scope>NUCLEOTIDE SEQUENCE [LARGE SCALE GENOMIC DNA]</scope>
    <source>
        <strain evidence="5">R-45383</strain>
    </source>
</reference>
<dbReference type="InterPro" id="IPR050445">
    <property type="entry name" value="Bact_polysacc_biosynth/exp"/>
</dbReference>
<evidence type="ECO:0008006" key="6">
    <source>
        <dbReference type="Google" id="ProtNLM"/>
    </source>
</evidence>
<evidence type="ECO:0000256" key="3">
    <source>
        <dbReference type="SAM" id="Phobius"/>
    </source>
</evidence>
<sequence>MFLKSFRQYANAYPTPPLRIPQRISLFLLAFLPLFTISQILIFMQPAIYRSEASVLTSESAQVDQAPAEADPQQTGIQAQVLLGQDILEKTAARLSERSAPTDVADLHKMLGATPVADSNLIKLHAEGYDPGKLQVILNAWIETYRQLREDYIRQVTAQSTATLDGELDRVGLLLSAKRRELDQFRLTHNILSQDSSDNQAHARLQGLNASLNNALEEEAKAKAKVGAIRAAIEEGRPVIPNQDSRSLAVLQETAERLRDKLENLRGRYTEHYIDFHPTMKIVKQQLSELDAKISEKEHSGTDFMLQEANTAYVAARRTVADLQKQLAQHKQKAAEYTGQFEKYQAMLQELEGLEKLQQDTKQRLADIEVKQRQTHPQLSVIDWATLPTEPIRPDYWLAAAIALAASVGAGLFAVWLADYLNPNPQLRNLQTITGIRVYPHRPSPNDRRQLLDRRRPPDALGFDPLQAINESPREDGEDRRRDRR</sequence>
<comment type="caution">
    <text evidence="4">The sequence shown here is derived from an EMBL/GenBank/DDBJ whole genome shotgun (WGS) entry which is preliminary data.</text>
</comment>
<accession>A0A177NL58</accession>
<feature type="compositionally biased region" description="Basic and acidic residues" evidence="2">
    <location>
        <begin position="472"/>
        <end position="485"/>
    </location>
</feature>
<keyword evidence="1" id="KW-0175">Coiled coil</keyword>
<evidence type="ECO:0000256" key="2">
    <source>
        <dbReference type="SAM" id="MobiDB-lite"/>
    </source>
</evidence>
<feature type="coiled-coil region" evidence="1">
    <location>
        <begin position="205"/>
        <end position="371"/>
    </location>
</feature>
<dbReference type="STRING" id="702114.A1355_06145"/>
<keyword evidence="3" id="KW-1133">Transmembrane helix</keyword>
<dbReference type="EMBL" id="LUUK01000172">
    <property type="protein sequence ID" value="OAI18143.1"/>
    <property type="molecule type" value="Genomic_DNA"/>
</dbReference>
<organism evidence="4 5">
    <name type="scientific">Methylomonas koyamae</name>
    <dbReference type="NCBI Taxonomy" id="702114"/>
    <lineage>
        <taxon>Bacteria</taxon>
        <taxon>Pseudomonadati</taxon>
        <taxon>Pseudomonadota</taxon>
        <taxon>Gammaproteobacteria</taxon>
        <taxon>Methylococcales</taxon>
        <taxon>Methylococcaceae</taxon>
        <taxon>Methylomonas</taxon>
    </lineage>
</organism>